<evidence type="ECO:0000313" key="2">
    <source>
        <dbReference type="Proteomes" id="UP000030747"/>
    </source>
</evidence>
<keyword evidence="1" id="KW-0378">Hydrolase</keyword>
<dbReference type="EMBL" id="HG677373">
    <property type="protein sequence ID" value="CDJ44620.1"/>
    <property type="molecule type" value="Genomic_DNA"/>
</dbReference>
<dbReference type="OrthoDB" id="10249045at2759"/>
<dbReference type="GO" id="GO:0004180">
    <property type="term" value="F:carboxypeptidase activity"/>
    <property type="evidence" value="ECO:0007669"/>
    <property type="project" value="UniProtKB-KW"/>
</dbReference>
<evidence type="ECO:0000313" key="1">
    <source>
        <dbReference type="EMBL" id="CDJ44620.1"/>
    </source>
</evidence>
<name>U6LA19_EIMTE</name>
<sequence length="144" mass="16467">SWGFAFVGRAVYELTEAFWSAATLNSEKVLNRICRSAAPWDRPAADTPQPLYRSWTKNQNEIYETFSPQERQQLEFIRYKIPPETPSGDLCILMLGEFDKEWTEPVQQADPPLPPQSWLARSRKEELEVAAAKGAAVLKGSKHW</sequence>
<organism evidence="1 2">
    <name type="scientific">Eimeria tenella</name>
    <name type="common">Coccidian parasite</name>
    <dbReference type="NCBI Taxonomy" id="5802"/>
    <lineage>
        <taxon>Eukaryota</taxon>
        <taxon>Sar</taxon>
        <taxon>Alveolata</taxon>
        <taxon>Apicomplexa</taxon>
        <taxon>Conoidasida</taxon>
        <taxon>Coccidia</taxon>
        <taxon>Eucoccidiorida</taxon>
        <taxon>Eimeriorina</taxon>
        <taxon>Eimeriidae</taxon>
        <taxon>Eimeria</taxon>
    </lineage>
</organism>
<keyword evidence="1" id="KW-0645">Protease</keyword>
<reference evidence="1" key="2">
    <citation type="submission" date="2013-10" db="EMBL/GenBank/DDBJ databases">
        <authorList>
            <person name="Aslett M."/>
        </authorList>
    </citation>
    <scope>NUCLEOTIDE SEQUENCE [LARGE SCALE GENOMIC DNA]</scope>
    <source>
        <strain evidence="1">Houghton</strain>
    </source>
</reference>
<reference evidence="1" key="1">
    <citation type="submission" date="2013-10" db="EMBL/GenBank/DDBJ databases">
        <title>Genomic analysis of the causative agents of coccidiosis in chickens.</title>
        <authorList>
            <person name="Reid A.J."/>
            <person name="Blake D."/>
            <person name="Billington K."/>
            <person name="Browne H."/>
            <person name="Dunn M."/>
            <person name="Hung S."/>
            <person name="Kawahara F."/>
            <person name="Miranda-Saavedra D."/>
            <person name="Mourier T."/>
            <person name="Nagra H."/>
            <person name="Otto T.D."/>
            <person name="Rawlings N."/>
            <person name="Sanchez A."/>
            <person name="Sanders M."/>
            <person name="Subramaniam C."/>
            <person name="Tay Y."/>
            <person name="Dear P."/>
            <person name="Doerig C."/>
            <person name="Gruber A."/>
            <person name="Parkinson J."/>
            <person name="Shirley M."/>
            <person name="Wan K.L."/>
            <person name="Berriman M."/>
            <person name="Tomley F."/>
            <person name="Pain A."/>
        </authorList>
    </citation>
    <scope>NUCLEOTIDE SEQUENCE [LARGE SCALE GENOMIC DNA]</scope>
    <source>
        <strain evidence="1">Houghton</strain>
    </source>
</reference>
<feature type="non-terminal residue" evidence="1">
    <location>
        <position position="1"/>
    </location>
</feature>
<dbReference type="AlphaFoldDB" id="U6LA19"/>
<dbReference type="VEuPathDB" id="ToxoDB:ETH_00042760"/>
<proteinExistence type="predicted"/>
<dbReference type="VEuPathDB" id="ToxoDB:ETH2_1418200"/>
<dbReference type="Proteomes" id="UP000030747">
    <property type="component" value="Unassembled WGS sequence"/>
</dbReference>
<accession>U6LA19</accession>
<dbReference type="GeneID" id="25257591"/>
<gene>
    <name evidence="1" type="ORF">ETH_00042760</name>
</gene>
<keyword evidence="2" id="KW-1185">Reference proteome</keyword>
<dbReference type="RefSeq" id="XP_013235368.1">
    <property type="nucleotide sequence ID" value="XM_013379914.1"/>
</dbReference>
<protein>
    <submittedName>
        <fullName evidence="1">Zinc carboxypeptidase, putative</fullName>
    </submittedName>
</protein>
<keyword evidence="1" id="KW-0121">Carboxypeptidase</keyword>